<comment type="subcellular location">
    <subcellularLocation>
        <location evidence="1">Cell outer membrane</location>
    </subcellularLocation>
</comment>
<dbReference type="EMBL" id="BMHT01000004">
    <property type="protein sequence ID" value="GGF11712.1"/>
    <property type="molecule type" value="Genomic_DNA"/>
</dbReference>
<comment type="similarity">
    <text evidence="2">Belongs to the SusD family.</text>
</comment>
<dbReference type="PROSITE" id="PS51257">
    <property type="entry name" value="PROKAR_LIPOPROTEIN"/>
    <property type="match status" value="1"/>
</dbReference>
<evidence type="ECO:0000256" key="2">
    <source>
        <dbReference type="ARBA" id="ARBA00006275"/>
    </source>
</evidence>
<keyword evidence="3 6" id="KW-0732">Signal</keyword>
<sequence>MNKIIRPLALALLVLAASACEKQLEEYNPSGATAEAVFTTPEGIETAINGTYTYNRAIYGKESGYALLEMGTDIWTNAANNGATSTNGVTPQPSLMTYQGLNADNVWVKNNLWQQCYAGINLCNQAIKYIGTANVTVARRPSAEAEVRFMRAWYYYLLAENFGPVPLRLEPTEGVVTTATRASVDDVYAQVLLDLEFALVNLPVTLAAYPVPATASDYGRITRPAAEAFAAKVYLTRGQYQRAANYARKVTTGYTSQGIRLLASYADLWNINNQRNSEVLWAVNYSTNLTFNAGSNLGHTFFLMDYNTLPGMTRDVANGFANVRYMPTRFLLNLYNEQNDSRYAASFKQAWLANNATTIQKWSPAEVSQNAALAPLLNQNKFAVGDTAVLTTKRSIPNFQQQYTTRFRFRTYDIDDIYNADGTPKDRFHYPSLRKFDDPTRASATETQSSRDVFILRVGDIALIGAEAQVRLNKPDSAAYYVNLVRTRAALPGRTAAMQVTAAQMNLDFILDERARELAGEQVRWLDLKRTGKLLERVRNNNPDAKNDIKDFHVLRPIPQSDIDAVTSKGDFQQNPGY</sequence>
<gene>
    <name evidence="9" type="ORF">GCM10011383_23660</name>
</gene>
<name>A0ABQ1UAP9_9BACT</name>
<dbReference type="InterPro" id="IPR011990">
    <property type="entry name" value="TPR-like_helical_dom_sf"/>
</dbReference>
<keyword evidence="10" id="KW-1185">Reference proteome</keyword>
<dbReference type="InterPro" id="IPR012944">
    <property type="entry name" value="SusD_RagB_dom"/>
</dbReference>
<feature type="domain" description="SusD-like N-terminal" evidence="8">
    <location>
        <begin position="97"/>
        <end position="235"/>
    </location>
</feature>
<reference evidence="10" key="1">
    <citation type="journal article" date="2019" name="Int. J. Syst. Evol. Microbiol.">
        <title>The Global Catalogue of Microorganisms (GCM) 10K type strain sequencing project: providing services to taxonomists for standard genome sequencing and annotation.</title>
        <authorList>
            <consortium name="The Broad Institute Genomics Platform"/>
            <consortium name="The Broad Institute Genome Sequencing Center for Infectious Disease"/>
            <person name="Wu L."/>
            <person name="Ma J."/>
        </authorList>
    </citation>
    <scope>NUCLEOTIDE SEQUENCE [LARGE SCALE GENOMIC DNA]</scope>
    <source>
        <strain evidence="10">CGMCC 1.15197</strain>
    </source>
</reference>
<dbReference type="Gene3D" id="1.25.40.390">
    <property type="match status" value="1"/>
</dbReference>
<feature type="domain" description="RagB/SusD" evidence="7">
    <location>
        <begin position="278"/>
        <end position="578"/>
    </location>
</feature>
<keyword evidence="4" id="KW-0472">Membrane</keyword>
<accession>A0ABQ1UAP9</accession>
<dbReference type="Pfam" id="PF14322">
    <property type="entry name" value="SusD-like_3"/>
    <property type="match status" value="1"/>
</dbReference>
<dbReference type="InterPro" id="IPR033985">
    <property type="entry name" value="SusD-like_N"/>
</dbReference>
<evidence type="ECO:0000259" key="8">
    <source>
        <dbReference type="Pfam" id="PF14322"/>
    </source>
</evidence>
<evidence type="ECO:0000259" key="7">
    <source>
        <dbReference type="Pfam" id="PF07980"/>
    </source>
</evidence>
<evidence type="ECO:0000256" key="3">
    <source>
        <dbReference type="ARBA" id="ARBA00022729"/>
    </source>
</evidence>
<protein>
    <submittedName>
        <fullName evidence="9">Starch-binding protein</fullName>
    </submittedName>
</protein>
<comment type="caution">
    <text evidence="9">The sequence shown here is derived from an EMBL/GenBank/DDBJ whole genome shotgun (WGS) entry which is preliminary data.</text>
</comment>
<feature type="signal peptide" evidence="6">
    <location>
        <begin position="1"/>
        <end position="19"/>
    </location>
</feature>
<proteinExistence type="inferred from homology"/>
<evidence type="ECO:0000313" key="10">
    <source>
        <dbReference type="Proteomes" id="UP000632273"/>
    </source>
</evidence>
<evidence type="ECO:0000256" key="4">
    <source>
        <dbReference type="ARBA" id="ARBA00023136"/>
    </source>
</evidence>
<dbReference type="SUPFAM" id="SSF48452">
    <property type="entry name" value="TPR-like"/>
    <property type="match status" value="1"/>
</dbReference>
<dbReference type="Proteomes" id="UP000632273">
    <property type="component" value="Unassembled WGS sequence"/>
</dbReference>
<feature type="chain" id="PRO_5046179955" evidence="6">
    <location>
        <begin position="20"/>
        <end position="578"/>
    </location>
</feature>
<keyword evidence="5" id="KW-0998">Cell outer membrane</keyword>
<organism evidence="9 10">
    <name type="scientific">Hymenobacter cavernae</name>
    <dbReference type="NCBI Taxonomy" id="2044852"/>
    <lineage>
        <taxon>Bacteria</taxon>
        <taxon>Pseudomonadati</taxon>
        <taxon>Bacteroidota</taxon>
        <taxon>Cytophagia</taxon>
        <taxon>Cytophagales</taxon>
        <taxon>Hymenobacteraceae</taxon>
        <taxon>Hymenobacter</taxon>
    </lineage>
</organism>
<evidence type="ECO:0000256" key="5">
    <source>
        <dbReference type="ARBA" id="ARBA00023237"/>
    </source>
</evidence>
<evidence type="ECO:0000256" key="6">
    <source>
        <dbReference type="SAM" id="SignalP"/>
    </source>
</evidence>
<evidence type="ECO:0000313" key="9">
    <source>
        <dbReference type="EMBL" id="GGF11712.1"/>
    </source>
</evidence>
<dbReference type="RefSeq" id="WP_188814219.1">
    <property type="nucleotide sequence ID" value="NZ_BMHT01000004.1"/>
</dbReference>
<dbReference type="Pfam" id="PF07980">
    <property type="entry name" value="SusD_RagB"/>
    <property type="match status" value="1"/>
</dbReference>
<evidence type="ECO:0000256" key="1">
    <source>
        <dbReference type="ARBA" id="ARBA00004442"/>
    </source>
</evidence>